<dbReference type="Proteomes" id="UP000293360">
    <property type="component" value="Unassembled WGS sequence"/>
</dbReference>
<dbReference type="GO" id="GO:0043041">
    <property type="term" value="P:amino acid activation for nonribosomal peptide biosynthetic process"/>
    <property type="evidence" value="ECO:0007669"/>
    <property type="project" value="TreeGrafter"/>
</dbReference>
<evidence type="ECO:0000256" key="6">
    <source>
        <dbReference type="ARBA" id="ARBA00029454"/>
    </source>
</evidence>
<keyword evidence="4 7" id="KW-0479">Metal-binding</keyword>
<dbReference type="Pfam" id="PF00067">
    <property type="entry name" value="p450"/>
    <property type="match status" value="1"/>
</dbReference>
<dbReference type="InterPro" id="IPR009081">
    <property type="entry name" value="PP-bd_ACP"/>
</dbReference>
<feature type="binding site" description="axial binding residue" evidence="7">
    <location>
        <position position="1970"/>
    </location>
    <ligand>
        <name>heme</name>
        <dbReference type="ChEBI" id="CHEBI:30413"/>
    </ligand>
    <ligandPart>
        <name>Fe</name>
        <dbReference type="ChEBI" id="CHEBI:18248"/>
    </ligandPart>
</feature>
<proteinExistence type="inferred from homology"/>
<dbReference type="InterPro" id="IPR001242">
    <property type="entry name" value="Condensation_dom"/>
</dbReference>
<keyword evidence="2" id="KW-0597">Phosphoprotein</keyword>
<dbReference type="GO" id="GO:0044550">
    <property type="term" value="P:secondary metabolite biosynthetic process"/>
    <property type="evidence" value="ECO:0007669"/>
    <property type="project" value="TreeGrafter"/>
</dbReference>
<dbReference type="InterPro" id="IPR002401">
    <property type="entry name" value="Cyt_P450_E_grp-I"/>
</dbReference>
<dbReference type="SUPFAM" id="SSF52777">
    <property type="entry name" value="CoA-dependent acyltransferases"/>
    <property type="match status" value="4"/>
</dbReference>
<feature type="domain" description="Carrier" evidence="9">
    <location>
        <begin position="6"/>
        <end position="82"/>
    </location>
</feature>
<feature type="region of interest" description="Disordered" evidence="8">
    <location>
        <begin position="1412"/>
        <end position="1431"/>
    </location>
</feature>
<dbReference type="CDD" id="cd19537">
    <property type="entry name" value="C_NRPS-like"/>
    <property type="match status" value="1"/>
</dbReference>
<sequence length="2024" mass="224333">MTRTISARSRRRDTVLSEISQALHTPLPLLDLESSFVKNGGDSLASIRLQAALRKHGIHISVISIFAADTLLYLANCDDANLSPACRDLLLVPKSSHGTKRTCLSTDEQAPKRHRRLRSATAAHGGKPTPTKYPMTEMQLSLLHSTRTRPTRNVISYFEVHRPEHVPALKRAWRAVLTREDIFRMSFEVDESGGYMWEGEEVPFVWEETVVEDECSYRRQIQSPILPGPALGYSFGVLTLRAEGVERESTVVWRVHHALVDGISCALIRSKVQRVLRGDRVLPGVSFASFSLELQALQRQRHASAAAFWAQKAKDHPSPSTQLLLPAPSRAQGSPETSFGQVYVDSDIDKLRAYARQMGVTVASLYSAAWGLVVARYSDSTDFCFGVVLSGRDLPIEGVQSVVGPTINTLPLHISLDTSSTIETYARQVFSSLLELTSFQWTTPSHGFNRNFSSAVNIRFEEPTLSGAPFGPLKCPHSRVDSDFPIHVEVGNCGRTCISYDTASFIGAHIKCLGETLAIALDAVTKCSTTLASCLDSLIGSQQRSDLGRMGNWTSGSTRHGSVNDDLVSLFVKAKDADPSAVAVEHCSRILQYTELHEQSSLVAEHLSTRIAPGDVVCVHADRTINWIVAIYAVLIAGGTYCPLDQDLPEAARDANFTTAKAKLFLTGGVAAKSAKPASCKLCLCVEELLQKEIVRHDTGSRAPRPDASAYLCFTSGSTGKPKGVICRHAGLVALQNDFQVRLQARPGWRVAQFMSPGFDGSIHEIFSALSYGATLVLRDSARPFDHLKTCDAAIFTPSIAKAFDVGEFSELKTVYLVGEAVPQSVCDAWAGQKQLFNMYGPTEATCGATIKSLVAHEPVTIGAPNPSTRLCILDSHQRLAPLGVIGEIYIAGIQVAAGYVGLPDETAKRFLRDSIDPRKGNEWMYKTGDRAYWDERGELRLTGRGDRQIKLRGFRIDLDDLEARMTRADENCTAVAVAVHDGHLVALVQPADIDSNEFRLRLLRHIPVYALPHSIQPVQSFPTTPAGKVDYKAIADMAYPEATHADIPSAAWEKVVTTSLRDVLGMPADAPINLAASFSDLGGNSVVALLLSNRLSRSFKQRVPVQIILDSVSIRELVETLAGLKIPDEQTIDVALGEHRVSPIESEWWHKYQSNRDTSAFHVTYACELPSSIETDKLVSAWNLVLRRHRILSCRFRYSGSRGLVREYARLPPTARVVQAIDIRREVNLPFDLADDDLIRVFVAPKHMLIVISHIICDLTALRTLLLEVARSYQDRELAPLAKTYSQTTWSIPTPPLRLSFWSGYLAGAPKPRFSLGRNGTRRKTWSGSSRVCQIPADTHQAMVRFVSFNKSTMHQLALAAVSLALQHDTAMCDITIGAPYLNRNSEEDQDVVGLYLEPLPIRILYPHSGPGARGGGAPESSSSRLDSSRDSFIKSVQQSSRAALSHAVPWDQLLSHLGIQADFPNHPLFDAMVTFHEENDEVRFPIDGIRSLPTWSEGAKFKIMAEFTAKKDGTITLRLEYSDECFSEEDMCLMELLVLTALHGLTADDEFDVILRKLRYPIKAVADGQSIPTCPYRWPDGQGDVAKFLEGEENSEKWGKQYGAVYRLWNGMTPEVVVREPADVQMIFKDSDKHTKAVNNNAGWLMGELLGKCMGLISGTEYQKVRAAINPTFTHRTASTYLARIYSITEQHIDSFSTTGRMRQNLINPVTDLRFIPFWVIADIIYGELETGLKKELEKLVALRESLWTRMIQGGATRYAWSQYLPSKTTRDLRKFKKSWARFNDQAHRACLLAGNETAIVSMFSEVKSGSITMEQLLQTVDEMLFANLDVTMGGVSWVLLFLAANQAVQGQIRQEIRQARNSGTTGQSWDQYLQSSSTMLAASILESGRLKPLAAFSVPQSAPTDRVVAGFRVPAGTSFVVDTHALNIKNAYWGTDGETYRPSRFLDRKPSDMRYQFWRFGFGPRQCLGRFVVDLVIRVLVAQLVERYRLGLTETTQWTKNPNTWILHPETEIRCDSIGGD</sequence>
<keyword evidence="1" id="KW-0596">Phosphopantetheine</keyword>
<keyword evidence="7" id="KW-0349">Heme</keyword>
<feature type="region of interest" description="Disordered" evidence="8">
    <location>
        <begin position="100"/>
        <end position="133"/>
    </location>
</feature>
<dbReference type="InterPro" id="IPR006162">
    <property type="entry name" value="Ppantetheine_attach_site"/>
</dbReference>
<dbReference type="InterPro" id="IPR010071">
    <property type="entry name" value="AA_adenyl_dom"/>
</dbReference>
<dbReference type="PANTHER" id="PTHR45527:SF11">
    <property type="entry name" value="NONRIBOSOMAL PEPTIDE SYNTHETASE 5"/>
    <property type="match status" value="1"/>
</dbReference>
<dbReference type="STRING" id="155417.A0A4Q4TGY3"/>
<dbReference type="GO" id="GO:0004497">
    <property type="term" value="F:monooxygenase activity"/>
    <property type="evidence" value="ECO:0007669"/>
    <property type="project" value="InterPro"/>
</dbReference>
<keyword evidence="5 7" id="KW-0408">Iron</keyword>
<dbReference type="Gene3D" id="1.10.1200.10">
    <property type="entry name" value="ACP-like"/>
    <property type="match status" value="2"/>
</dbReference>
<dbReference type="InterPro" id="IPR023213">
    <property type="entry name" value="CAT-like_dom_sf"/>
</dbReference>
<dbReference type="InterPro" id="IPR036736">
    <property type="entry name" value="ACP-like_sf"/>
</dbReference>
<dbReference type="Gene3D" id="3.30.559.10">
    <property type="entry name" value="Chloramphenicol acetyltransferase-like domain"/>
    <property type="match status" value="2"/>
</dbReference>
<name>A0A4Q4TGY3_9PEZI</name>
<evidence type="ECO:0000256" key="1">
    <source>
        <dbReference type="ARBA" id="ARBA00022450"/>
    </source>
</evidence>
<dbReference type="Gene3D" id="3.30.300.30">
    <property type="match status" value="1"/>
</dbReference>
<protein>
    <recommendedName>
        <fullName evidence="9">Carrier domain-containing protein</fullName>
    </recommendedName>
</protein>
<evidence type="ECO:0000256" key="2">
    <source>
        <dbReference type="ARBA" id="ARBA00022553"/>
    </source>
</evidence>
<dbReference type="GO" id="GO:0020037">
    <property type="term" value="F:heme binding"/>
    <property type="evidence" value="ECO:0007669"/>
    <property type="project" value="InterPro"/>
</dbReference>
<evidence type="ECO:0000256" key="3">
    <source>
        <dbReference type="ARBA" id="ARBA00022598"/>
    </source>
</evidence>
<dbReference type="PANTHER" id="PTHR45527">
    <property type="entry name" value="NONRIBOSOMAL PEPTIDE SYNTHETASE"/>
    <property type="match status" value="1"/>
</dbReference>
<evidence type="ECO:0000259" key="9">
    <source>
        <dbReference type="PROSITE" id="PS50075"/>
    </source>
</evidence>
<dbReference type="SUPFAM" id="SSF47336">
    <property type="entry name" value="ACP-like"/>
    <property type="match status" value="2"/>
</dbReference>
<feature type="domain" description="Carrier" evidence="9">
    <location>
        <begin position="1051"/>
        <end position="1126"/>
    </location>
</feature>
<evidence type="ECO:0000313" key="11">
    <source>
        <dbReference type="Proteomes" id="UP000293360"/>
    </source>
</evidence>
<dbReference type="PROSITE" id="PS00455">
    <property type="entry name" value="AMP_BINDING"/>
    <property type="match status" value="1"/>
</dbReference>
<evidence type="ECO:0000256" key="5">
    <source>
        <dbReference type="ARBA" id="ARBA00023004"/>
    </source>
</evidence>
<evidence type="ECO:0000256" key="7">
    <source>
        <dbReference type="PIRSR" id="PIRSR602401-1"/>
    </source>
</evidence>
<comment type="cofactor">
    <cofactor evidence="7">
        <name>heme</name>
        <dbReference type="ChEBI" id="CHEBI:30413"/>
    </cofactor>
</comment>
<dbReference type="InterPro" id="IPR036396">
    <property type="entry name" value="Cyt_P450_sf"/>
</dbReference>
<dbReference type="CDD" id="cd20615">
    <property type="entry name" value="CYP_GliC-like"/>
    <property type="match status" value="1"/>
</dbReference>
<evidence type="ECO:0000256" key="8">
    <source>
        <dbReference type="SAM" id="MobiDB-lite"/>
    </source>
</evidence>
<dbReference type="Gene3D" id="3.40.50.12780">
    <property type="entry name" value="N-terminal domain of ligase-like"/>
    <property type="match status" value="1"/>
</dbReference>
<evidence type="ECO:0000256" key="4">
    <source>
        <dbReference type="ARBA" id="ARBA00022723"/>
    </source>
</evidence>
<dbReference type="OrthoDB" id="416786at2759"/>
<dbReference type="InterPro" id="IPR001128">
    <property type="entry name" value="Cyt_P450"/>
</dbReference>
<dbReference type="PRINTS" id="PR00463">
    <property type="entry name" value="EP450I"/>
</dbReference>
<dbReference type="InterPro" id="IPR045851">
    <property type="entry name" value="AMP-bd_C_sf"/>
</dbReference>
<dbReference type="PROSITE" id="PS00012">
    <property type="entry name" value="PHOSPHOPANTETHEINE"/>
    <property type="match status" value="1"/>
</dbReference>
<dbReference type="InterPro" id="IPR000873">
    <property type="entry name" value="AMP-dep_synth/lig_dom"/>
</dbReference>
<dbReference type="GO" id="GO:0005506">
    <property type="term" value="F:iron ion binding"/>
    <property type="evidence" value="ECO:0007669"/>
    <property type="project" value="InterPro"/>
</dbReference>
<dbReference type="SUPFAM" id="SSF56801">
    <property type="entry name" value="Acetyl-CoA synthetase-like"/>
    <property type="match status" value="1"/>
</dbReference>
<reference evidence="10 11" key="1">
    <citation type="submission" date="2018-06" db="EMBL/GenBank/DDBJ databases">
        <title>Complete Genomes of Monosporascus.</title>
        <authorList>
            <person name="Robinson A.J."/>
            <person name="Natvig D.O."/>
        </authorList>
    </citation>
    <scope>NUCLEOTIDE SEQUENCE [LARGE SCALE GENOMIC DNA]</scope>
    <source>
        <strain evidence="10 11">CBS 110550</strain>
    </source>
</reference>
<dbReference type="GO" id="GO:0016705">
    <property type="term" value="F:oxidoreductase activity, acting on paired donors, with incorporation or reduction of molecular oxygen"/>
    <property type="evidence" value="ECO:0007669"/>
    <property type="project" value="InterPro"/>
</dbReference>
<dbReference type="Gene3D" id="3.30.559.30">
    <property type="entry name" value="Nonribosomal peptide synthetase, condensation domain"/>
    <property type="match status" value="2"/>
</dbReference>
<dbReference type="SUPFAM" id="SSF48264">
    <property type="entry name" value="Cytochrome P450"/>
    <property type="match status" value="1"/>
</dbReference>
<dbReference type="PROSITE" id="PS50075">
    <property type="entry name" value="CARRIER"/>
    <property type="match status" value="2"/>
</dbReference>
<dbReference type="GO" id="GO:0005737">
    <property type="term" value="C:cytoplasm"/>
    <property type="evidence" value="ECO:0007669"/>
    <property type="project" value="TreeGrafter"/>
</dbReference>
<dbReference type="PROSITE" id="PS00086">
    <property type="entry name" value="CYTOCHROME_P450"/>
    <property type="match status" value="1"/>
</dbReference>
<dbReference type="Pfam" id="PF00501">
    <property type="entry name" value="AMP-binding"/>
    <property type="match status" value="1"/>
</dbReference>
<dbReference type="Pfam" id="PF00668">
    <property type="entry name" value="Condensation"/>
    <property type="match status" value="2"/>
</dbReference>
<dbReference type="InterPro" id="IPR020806">
    <property type="entry name" value="PKS_PP-bd"/>
</dbReference>
<dbReference type="InterPro" id="IPR020845">
    <property type="entry name" value="AMP-binding_CS"/>
</dbReference>
<organism evidence="10 11">
    <name type="scientific">Monosporascus ibericus</name>
    <dbReference type="NCBI Taxonomy" id="155417"/>
    <lineage>
        <taxon>Eukaryota</taxon>
        <taxon>Fungi</taxon>
        <taxon>Dikarya</taxon>
        <taxon>Ascomycota</taxon>
        <taxon>Pezizomycotina</taxon>
        <taxon>Sordariomycetes</taxon>
        <taxon>Xylariomycetidae</taxon>
        <taxon>Xylariales</taxon>
        <taxon>Xylariales incertae sedis</taxon>
        <taxon>Monosporascus</taxon>
    </lineage>
</organism>
<dbReference type="GO" id="GO:0031177">
    <property type="term" value="F:phosphopantetheine binding"/>
    <property type="evidence" value="ECO:0007669"/>
    <property type="project" value="InterPro"/>
</dbReference>
<keyword evidence="3" id="KW-0436">Ligase</keyword>
<dbReference type="Pfam" id="PF00550">
    <property type="entry name" value="PP-binding"/>
    <property type="match status" value="2"/>
</dbReference>
<evidence type="ECO:0000313" key="10">
    <source>
        <dbReference type="EMBL" id="RYP04563.1"/>
    </source>
</evidence>
<dbReference type="EMBL" id="QJNU01000205">
    <property type="protein sequence ID" value="RYP04563.1"/>
    <property type="molecule type" value="Genomic_DNA"/>
</dbReference>
<gene>
    <name evidence="10" type="ORF">DL764_004371</name>
</gene>
<comment type="similarity">
    <text evidence="6">Belongs to the NRP synthetase family.</text>
</comment>
<dbReference type="InterPro" id="IPR042099">
    <property type="entry name" value="ANL_N_sf"/>
</dbReference>
<keyword evidence="11" id="KW-1185">Reference proteome</keyword>
<dbReference type="Gene3D" id="1.10.630.10">
    <property type="entry name" value="Cytochrome P450"/>
    <property type="match status" value="1"/>
</dbReference>
<dbReference type="NCBIfam" id="TIGR01733">
    <property type="entry name" value="AA-adenyl-dom"/>
    <property type="match status" value="1"/>
</dbReference>
<accession>A0A4Q4TGY3</accession>
<dbReference type="GO" id="GO:0016874">
    <property type="term" value="F:ligase activity"/>
    <property type="evidence" value="ECO:0007669"/>
    <property type="project" value="UniProtKB-KW"/>
</dbReference>
<dbReference type="InterPro" id="IPR017972">
    <property type="entry name" value="Cyt_P450_CS"/>
</dbReference>
<comment type="caution">
    <text evidence="10">The sequence shown here is derived from an EMBL/GenBank/DDBJ whole genome shotgun (WGS) entry which is preliminary data.</text>
</comment>
<dbReference type="SMART" id="SM00823">
    <property type="entry name" value="PKS_PP"/>
    <property type="match status" value="2"/>
</dbReference>